<sequence>MAPTPSPGPPQPISQPSSTSERVFAEFANSPSSSMVTGPPKRSVPVSTRTVGAGAPEIRTVTASVASASPYDGR</sequence>
<gene>
    <name evidence="2" type="ORF">BJY27_000821</name>
</gene>
<comment type="caution">
    <text evidence="2">The sequence shown here is derived from an EMBL/GenBank/DDBJ whole genome shotgun (WGS) entry which is preliminary data.</text>
</comment>
<keyword evidence="3" id="KW-1185">Reference proteome</keyword>
<protein>
    <submittedName>
        <fullName evidence="2">Uncharacterized protein</fullName>
    </submittedName>
</protein>
<accession>A0ABR6LBZ7</accession>
<dbReference type="EMBL" id="JACHNG010000001">
    <property type="protein sequence ID" value="MBB4779860.1"/>
    <property type="molecule type" value="Genomic_DNA"/>
</dbReference>
<name>A0ABR6LBZ7_9ACTN</name>
<evidence type="ECO:0000256" key="1">
    <source>
        <dbReference type="SAM" id="MobiDB-lite"/>
    </source>
</evidence>
<organism evidence="2 3">
    <name type="scientific">Streptomyces rapamycinicus</name>
    <dbReference type="NCBI Taxonomy" id="1226757"/>
    <lineage>
        <taxon>Bacteria</taxon>
        <taxon>Bacillati</taxon>
        <taxon>Actinomycetota</taxon>
        <taxon>Actinomycetes</taxon>
        <taxon>Kitasatosporales</taxon>
        <taxon>Streptomycetaceae</taxon>
        <taxon>Streptomyces</taxon>
        <taxon>Streptomyces violaceusniger group</taxon>
    </lineage>
</organism>
<evidence type="ECO:0000313" key="3">
    <source>
        <dbReference type="Proteomes" id="UP000530530"/>
    </source>
</evidence>
<feature type="region of interest" description="Disordered" evidence="1">
    <location>
        <begin position="1"/>
        <end position="50"/>
    </location>
</feature>
<dbReference type="Proteomes" id="UP000530530">
    <property type="component" value="Unassembled WGS sequence"/>
</dbReference>
<evidence type="ECO:0000313" key="2">
    <source>
        <dbReference type="EMBL" id="MBB4779860.1"/>
    </source>
</evidence>
<reference evidence="2 3" key="1">
    <citation type="submission" date="2020-08" db="EMBL/GenBank/DDBJ databases">
        <title>Sequencing the genomes of 1000 actinobacteria strains.</title>
        <authorList>
            <person name="Klenk H.-P."/>
        </authorList>
    </citation>
    <scope>NUCLEOTIDE SEQUENCE [LARGE SCALE GENOMIC DNA]</scope>
    <source>
        <strain evidence="2 3">DSM 41530</strain>
    </source>
</reference>
<feature type="compositionally biased region" description="Pro residues" evidence="1">
    <location>
        <begin position="1"/>
        <end position="13"/>
    </location>
</feature>
<proteinExistence type="predicted"/>